<feature type="transmembrane region" description="Helical" evidence="14">
    <location>
        <begin position="846"/>
        <end position="863"/>
    </location>
</feature>
<organism evidence="17">
    <name type="scientific">Clastoptera arizonana</name>
    <name type="common">Arizona spittle bug</name>
    <dbReference type="NCBI Taxonomy" id="38151"/>
    <lineage>
        <taxon>Eukaryota</taxon>
        <taxon>Metazoa</taxon>
        <taxon>Ecdysozoa</taxon>
        <taxon>Arthropoda</taxon>
        <taxon>Hexapoda</taxon>
        <taxon>Insecta</taxon>
        <taxon>Pterygota</taxon>
        <taxon>Neoptera</taxon>
        <taxon>Paraneoptera</taxon>
        <taxon>Hemiptera</taxon>
        <taxon>Auchenorrhyncha</taxon>
        <taxon>Cercopoidea</taxon>
        <taxon>Clastopteridae</taxon>
        <taxon>Clastoptera</taxon>
    </lineage>
</organism>
<feature type="domain" description="ABC transporter" evidence="15">
    <location>
        <begin position="404"/>
        <end position="639"/>
    </location>
</feature>
<dbReference type="PROSITE" id="PS50929">
    <property type="entry name" value="ABC_TM1F"/>
    <property type="match status" value="2"/>
</dbReference>
<evidence type="ECO:0000256" key="11">
    <source>
        <dbReference type="ARBA" id="ARBA00023136"/>
    </source>
</evidence>
<dbReference type="SMART" id="SM00382">
    <property type="entry name" value="AAA"/>
    <property type="match status" value="2"/>
</dbReference>
<reference evidence="17" key="1">
    <citation type="submission" date="2015-12" db="EMBL/GenBank/DDBJ databases">
        <title>De novo transcriptome assembly of four potential Pierce s Disease insect vectors from Arizona vineyards.</title>
        <authorList>
            <person name="Tassone E.E."/>
        </authorList>
    </citation>
    <scope>NUCLEOTIDE SEQUENCE</scope>
</reference>
<dbReference type="GO" id="GO:0015421">
    <property type="term" value="F:ABC-type oligopeptide transporter activity"/>
    <property type="evidence" value="ECO:0007669"/>
    <property type="project" value="TreeGrafter"/>
</dbReference>
<gene>
    <name evidence="17" type="ORF">g.31580</name>
</gene>
<keyword evidence="12" id="KW-0325">Glycoprotein</keyword>
<keyword evidence="8" id="KW-0067">ATP-binding</keyword>
<evidence type="ECO:0000256" key="1">
    <source>
        <dbReference type="ARBA" id="ARBA00004141"/>
    </source>
</evidence>
<name>A0A1B6E1J7_9HEMI</name>
<keyword evidence="10 14" id="KW-1133">Transmembrane helix</keyword>
<dbReference type="FunFam" id="1.20.1560.10:FF:000009">
    <property type="entry name" value="ABC transporter B family member 1"/>
    <property type="match status" value="1"/>
</dbReference>
<keyword evidence="4" id="KW-0813">Transport</keyword>
<dbReference type="GO" id="GO:0016887">
    <property type="term" value="F:ATP hydrolysis activity"/>
    <property type="evidence" value="ECO:0007669"/>
    <property type="project" value="InterPro"/>
</dbReference>
<evidence type="ECO:0000256" key="5">
    <source>
        <dbReference type="ARBA" id="ARBA00022692"/>
    </source>
</evidence>
<dbReference type="PROSITE" id="PS50893">
    <property type="entry name" value="ABC_TRANSPORTER_2"/>
    <property type="match status" value="2"/>
</dbReference>
<evidence type="ECO:0000256" key="4">
    <source>
        <dbReference type="ARBA" id="ARBA00022448"/>
    </source>
</evidence>
<keyword evidence="11 14" id="KW-0472">Membrane</keyword>
<dbReference type="InterPro" id="IPR003593">
    <property type="entry name" value="AAA+_ATPase"/>
</dbReference>
<comment type="catalytic activity">
    <reaction evidence="13">
        <text>ATP + H2O + xenobioticSide 1 = ADP + phosphate + xenobioticSide 2.</text>
        <dbReference type="EC" id="7.6.2.2"/>
    </reaction>
</comment>
<evidence type="ECO:0000256" key="10">
    <source>
        <dbReference type="ARBA" id="ARBA00022989"/>
    </source>
</evidence>
<evidence type="ECO:0000256" key="13">
    <source>
        <dbReference type="ARBA" id="ARBA00034018"/>
    </source>
</evidence>
<dbReference type="InterPro" id="IPR039421">
    <property type="entry name" value="Type_1_exporter"/>
</dbReference>
<dbReference type="GO" id="GO:0097254">
    <property type="term" value="P:renal tubular secretion"/>
    <property type="evidence" value="ECO:0007669"/>
    <property type="project" value="UniProtKB-ARBA"/>
</dbReference>
<dbReference type="GO" id="GO:0005524">
    <property type="term" value="F:ATP binding"/>
    <property type="evidence" value="ECO:0007669"/>
    <property type="project" value="UniProtKB-KW"/>
</dbReference>
<dbReference type="GO" id="GO:0090374">
    <property type="term" value="P:oligopeptide export from mitochondrion"/>
    <property type="evidence" value="ECO:0007669"/>
    <property type="project" value="TreeGrafter"/>
</dbReference>
<feature type="transmembrane region" description="Helical" evidence="14">
    <location>
        <begin position="197"/>
        <end position="217"/>
    </location>
</feature>
<feature type="transmembrane region" description="Helical" evidence="14">
    <location>
        <begin position="930"/>
        <end position="954"/>
    </location>
</feature>
<dbReference type="Pfam" id="PF00664">
    <property type="entry name" value="ABC_membrane"/>
    <property type="match status" value="2"/>
</dbReference>
<dbReference type="InterPro" id="IPR036640">
    <property type="entry name" value="ABC1_TM_sf"/>
</dbReference>
<dbReference type="FunFam" id="3.40.50.300:FF:000479">
    <property type="entry name" value="Multidrug resistance protein 1A"/>
    <property type="match status" value="1"/>
</dbReference>
<dbReference type="Gene3D" id="1.20.1560.10">
    <property type="entry name" value="ABC transporter type 1, transmembrane domain"/>
    <property type="match status" value="1"/>
</dbReference>
<dbReference type="FunFam" id="1.20.1560.10:FF:000018">
    <property type="entry name" value="ATP-binding cassette subfamily B member 11"/>
    <property type="match status" value="1"/>
</dbReference>
<evidence type="ECO:0000256" key="7">
    <source>
        <dbReference type="ARBA" id="ARBA00022741"/>
    </source>
</evidence>
<dbReference type="EMBL" id="GEDC01005495">
    <property type="protein sequence ID" value="JAS31803.1"/>
    <property type="molecule type" value="Transcribed_RNA"/>
</dbReference>
<comment type="subcellular location">
    <subcellularLocation>
        <location evidence="1">Membrane</location>
        <topology evidence="1">Multi-pass membrane protein</topology>
    </subcellularLocation>
</comment>
<dbReference type="SUPFAM" id="SSF90123">
    <property type="entry name" value="ABC transporter transmembrane region"/>
    <property type="match status" value="2"/>
</dbReference>
<dbReference type="InterPro" id="IPR011527">
    <property type="entry name" value="ABC1_TM_dom"/>
</dbReference>
<dbReference type="EC" id="7.6.2.2" evidence="3"/>
<feature type="transmembrane region" description="Helical" evidence="14">
    <location>
        <begin position="119"/>
        <end position="146"/>
    </location>
</feature>
<evidence type="ECO:0000256" key="12">
    <source>
        <dbReference type="ARBA" id="ARBA00023180"/>
    </source>
</evidence>
<dbReference type="Gene3D" id="3.40.50.300">
    <property type="entry name" value="P-loop containing nucleotide triphosphate hydrolases"/>
    <property type="match status" value="2"/>
</dbReference>
<dbReference type="InterPro" id="IPR003439">
    <property type="entry name" value="ABC_transporter-like_ATP-bd"/>
</dbReference>
<feature type="transmembrane region" description="Helical" evidence="14">
    <location>
        <begin position="47"/>
        <end position="70"/>
    </location>
</feature>
<evidence type="ECO:0000256" key="8">
    <source>
        <dbReference type="ARBA" id="ARBA00022840"/>
    </source>
</evidence>
<feature type="domain" description="ABC transporter" evidence="15">
    <location>
        <begin position="1024"/>
        <end position="1262"/>
    </location>
</feature>
<dbReference type="CDD" id="cd18578">
    <property type="entry name" value="ABC_6TM_Pgp_ABCB1_D2_like"/>
    <property type="match status" value="1"/>
</dbReference>
<feature type="domain" description="ABC transmembrane type-1" evidence="16">
    <location>
        <begin position="51"/>
        <end position="370"/>
    </location>
</feature>
<dbReference type="GO" id="GO:0005743">
    <property type="term" value="C:mitochondrial inner membrane"/>
    <property type="evidence" value="ECO:0007669"/>
    <property type="project" value="TreeGrafter"/>
</dbReference>
<evidence type="ECO:0000313" key="17">
    <source>
        <dbReference type="EMBL" id="JAS31803.1"/>
    </source>
</evidence>
<evidence type="ECO:0000256" key="6">
    <source>
        <dbReference type="ARBA" id="ARBA00022737"/>
    </source>
</evidence>
<dbReference type="PROSITE" id="PS00211">
    <property type="entry name" value="ABC_TRANSPORTER_1"/>
    <property type="match status" value="2"/>
</dbReference>
<feature type="transmembrane region" description="Helical" evidence="14">
    <location>
        <begin position="339"/>
        <end position="360"/>
    </location>
</feature>
<dbReference type="CDD" id="cd18577">
    <property type="entry name" value="ABC_6TM_Pgp_ABCB1_D1_like"/>
    <property type="match status" value="1"/>
</dbReference>
<accession>A0A1B6E1J7</accession>
<evidence type="ECO:0000256" key="2">
    <source>
        <dbReference type="ARBA" id="ARBA00007577"/>
    </source>
</evidence>
<keyword evidence="9" id="KW-1278">Translocase</keyword>
<evidence type="ECO:0000256" key="9">
    <source>
        <dbReference type="ARBA" id="ARBA00022967"/>
    </source>
</evidence>
<feature type="transmembrane region" description="Helical" evidence="14">
    <location>
        <begin position="300"/>
        <end position="324"/>
    </location>
</feature>
<keyword evidence="5 14" id="KW-0812">Transmembrane</keyword>
<protein>
    <recommendedName>
        <fullName evidence="3">ABC-type xenobiotic transporter</fullName>
        <ecNumber evidence="3">7.6.2.2</ecNumber>
    </recommendedName>
</protein>
<feature type="transmembrane region" description="Helical" evidence="14">
    <location>
        <begin position="700"/>
        <end position="726"/>
    </location>
</feature>
<dbReference type="PANTHER" id="PTHR43394:SF27">
    <property type="entry name" value="ATP-DEPENDENT TRANSLOCASE ABCB1-LIKE"/>
    <property type="match status" value="1"/>
</dbReference>
<evidence type="ECO:0000259" key="15">
    <source>
        <dbReference type="PROSITE" id="PS50893"/>
    </source>
</evidence>
<feature type="transmembrane region" description="Helical" evidence="14">
    <location>
        <begin position="746"/>
        <end position="769"/>
    </location>
</feature>
<dbReference type="FunFam" id="3.40.50.300:FF:000205">
    <property type="entry name" value="ABC transporter B family member 4"/>
    <property type="match status" value="1"/>
</dbReference>
<dbReference type="AlphaFoldDB" id="A0A1B6E1J7"/>
<evidence type="ECO:0000256" key="3">
    <source>
        <dbReference type="ARBA" id="ARBA00012191"/>
    </source>
</evidence>
<dbReference type="Pfam" id="PF00005">
    <property type="entry name" value="ABC_tran"/>
    <property type="match status" value="2"/>
</dbReference>
<evidence type="ECO:0000259" key="16">
    <source>
        <dbReference type="PROSITE" id="PS50929"/>
    </source>
</evidence>
<dbReference type="CDD" id="cd03249">
    <property type="entry name" value="ABC_MTABC3_MDL1_MDL2"/>
    <property type="match status" value="2"/>
</dbReference>
<feature type="transmembrane region" description="Helical" evidence="14">
    <location>
        <begin position="223"/>
        <end position="240"/>
    </location>
</feature>
<dbReference type="SUPFAM" id="SSF52540">
    <property type="entry name" value="P-loop containing nucleoside triphosphate hydrolases"/>
    <property type="match status" value="2"/>
</dbReference>
<dbReference type="InterPro" id="IPR017871">
    <property type="entry name" value="ABC_transporter-like_CS"/>
</dbReference>
<sequence>MVHWIKLFGIPLCTKKKSFSVTQQTKDKHHHLKDKIKVEFSTLREKLCFTIGAISAVLMGVTFPFIVIVYGELMTLMIARNTPGSIISPSLILKFFGGGKTNSGAPHNEQMDSLIDDGVAYFIATLILASITFIFGVISIWCLNYASLHKVGRIRRVFLQAILRQDLSWHDTQNTGAFATKFTDSLDKIQDGTGEKVGIFSFLVSTFVASIIVAMFYGWELTLVMTSTTPLFIIITVIVAKLQSRLTTKEAESYGEAGAVVEEVLSSIRTVSAYSGEEKELKRYEQKMEPARKVAIRSGIYTGLGGGITWLLIYCCYALCFWYGIPLILRDRDNEDKTYTPGVVLIILFGVVSGAMNLGFTSPHLEAFAKAKGASKSIYKVLQRRPAIDVNSGGIKLDKKLGEIHFKNVQFSYPARPNVEVLKSLNFKVKPGENVALVGGSGSGKSTTIQLLERFYDPTGGTIYLNGVDLKQLDLKWVRSQIGLVGQEPVLFTATIAENICCDLKVSTAQMEEAAKIANAHDFIMKLPNGYDTMVGEKGAQFSGGQKQRIAIARAIIRNPSILLLDEATSALDVKSEAIVQSALEKASKGRTTIVISHRLSSIRNVDRIIVMSEGKFIEEGTHSQLMEAKSHYYKLVSIDSDSPEKETNKSDIIISKDDKFMEDDDEIVQQVDDIKYGKVEENKASLLRILALNKPEWPYVLLGSIASFIMGCTPPIGAIIFGALYGGLSSADDSSVILNTNIYSIYFIIIGSLAALCVFLQFSSLTFAGVKLTSRLRVTVFGSMLRQEMAWFDDPKHGVGALCAKLSGDTSSIQGATGSKIGSLLQGLSTLGVGAIVSFFYSWKMTVMCLVFVPFILLSLIIEGRVMEKEGEVEKKALEDATKVAVEAITSVRTVLSLGQEDSLVKKYHAKLHIAEQALHKKLRWRGPVFAFGQTALTYSYAFSLFYGAYLIARENVPYTYIIIVSEALLFGAWMLGSILSFAPGMNLALLAAARLFKIMDRKPQIQSPIYDSLKEWKAEGDICYSDIHFAYPTRPEQKALQGLSLSIAKGQTIALVGHSGCGKSTCIQLLQRFYDPDSGTIKIDKRDTTLVPLEKLKAGMGIVSQEPTLFDRTIAENIAYGDNSRDVPMVEVIEAAQNANIHEFISSLPAGYETRLGSKGTQLSGGQKQRIAIARALVRNPKILILDEATSALDTHSQKIVQEALDAAMSGRTCIMIAHRLSTISHADVIYVLQQGRVIEMGSHSELVALGGTYAQLILQQPLS</sequence>
<keyword evidence="6" id="KW-0677">Repeat</keyword>
<dbReference type="InterPro" id="IPR027417">
    <property type="entry name" value="P-loop_NTPase"/>
</dbReference>
<evidence type="ECO:0000256" key="14">
    <source>
        <dbReference type="SAM" id="Phobius"/>
    </source>
</evidence>
<keyword evidence="7" id="KW-0547">Nucleotide-binding</keyword>
<proteinExistence type="inferred from homology"/>
<dbReference type="PANTHER" id="PTHR43394">
    <property type="entry name" value="ATP-DEPENDENT PERMEASE MDL1, MITOCHONDRIAL"/>
    <property type="match status" value="1"/>
</dbReference>
<feature type="domain" description="ABC transmembrane type-1" evidence="16">
    <location>
        <begin position="702"/>
        <end position="989"/>
    </location>
</feature>
<dbReference type="GO" id="GO:0008559">
    <property type="term" value="F:ABC-type xenobiotic transporter activity"/>
    <property type="evidence" value="ECO:0007669"/>
    <property type="project" value="UniProtKB-EC"/>
</dbReference>
<comment type="similarity">
    <text evidence="2">Belongs to the ABC transporter superfamily. ABCB family. Multidrug resistance exporter (TC 3.A.1.201) subfamily.</text>
</comment>
<dbReference type="GO" id="GO:0017085">
    <property type="term" value="P:response to insecticide"/>
    <property type="evidence" value="ECO:0007669"/>
    <property type="project" value="UniProtKB-ARBA"/>
</dbReference>